<accession>A0A565CV82</accession>
<name>A0A565CV82_9BRAS</name>
<organism evidence="2 3">
    <name type="scientific">Arabis nemorensis</name>
    <dbReference type="NCBI Taxonomy" id="586526"/>
    <lineage>
        <taxon>Eukaryota</taxon>
        <taxon>Viridiplantae</taxon>
        <taxon>Streptophyta</taxon>
        <taxon>Embryophyta</taxon>
        <taxon>Tracheophyta</taxon>
        <taxon>Spermatophyta</taxon>
        <taxon>Magnoliopsida</taxon>
        <taxon>eudicotyledons</taxon>
        <taxon>Gunneridae</taxon>
        <taxon>Pentapetalae</taxon>
        <taxon>rosids</taxon>
        <taxon>malvids</taxon>
        <taxon>Brassicales</taxon>
        <taxon>Brassicaceae</taxon>
        <taxon>Arabideae</taxon>
        <taxon>Arabis</taxon>
    </lineage>
</organism>
<sequence length="118" mass="12373">MDLAKKVAKSLGAGLIAVPVILIQFGGKDPVMNPMMAFLVGAIARGVLQFISKAIDNGDFGIIEHDVHVGTILGSAVCVYVMFLLIALATMMNPNLEGEEAKVLGTFAVTIVCNSVLL</sequence>
<evidence type="ECO:0000256" key="1">
    <source>
        <dbReference type="SAM" id="Phobius"/>
    </source>
</evidence>
<keyword evidence="1" id="KW-0472">Membrane</keyword>
<keyword evidence="1" id="KW-1133">Transmembrane helix</keyword>
<keyword evidence="3" id="KW-1185">Reference proteome</keyword>
<reference evidence="2" key="1">
    <citation type="submission" date="2019-07" db="EMBL/GenBank/DDBJ databases">
        <authorList>
            <person name="Dittberner H."/>
        </authorList>
    </citation>
    <scope>NUCLEOTIDE SEQUENCE [LARGE SCALE GENOMIC DNA]</scope>
</reference>
<dbReference type="Proteomes" id="UP000489600">
    <property type="component" value="Unassembled WGS sequence"/>
</dbReference>
<dbReference type="EMBL" id="CABITT030000008">
    <property type="protein sequence ID" value="VVB17630.1"/>
    <property type="molecule type" value="Genomic_DNA"/>
</dbReference>
<comment type="caution">
    <text evidence="2">The sequence shown here is derived from an EMBL/GenBank/DDBJ whole genome shotgun (WGS) entry which is preliminary data.</text>
</comment>
<proteinExistence type="predicted"/>
<evidence type="ECO:0000313" key="2">
    <source>
        <dbReference type="EMBL" id="VVB17630.1"/>
    </source>
</evidence>
<dbReference type="AlphaFoldDB" id="A0A565CV82"/>
<protein>
    <submittedName>
        <fullName evidence="2">Uncharacterized protein</fullName>
    </submittedName>
</protein>
<feature type="transmembrane region" description="Helical" evidence="1">
    <location>
        <begin position="69"/>
        <end position="89"/>
    </location>
</feature>
<gene>
    <name evidence="2" type="ORF">ANE_LOCUS28074</name>
</gene>
<keyword evidence="1" id="KW-0812">Transmembrane</keyword>
<evidence type="ECO:0000313" key="3">
    <source>
        <dbReference type="Proteomes" id="UP000489600"/>
    </source>
</evidence>
<feature type="transmembrane region" description="Helical" evidence="1">
    <location>
        <begin position="7"/>
        <end position="25"/>
    </location>
</feature>